<gene>
    <name evidence="1" type="ORF">QU24_16175</name>
</gene>
<reference evidence="1 2" key="1">
    <citation type="submission" date="2014-11" db="EMBL/GenBank/DDBJ databases">
        <title>Genome sequencing of Pantoea rodasii ND03.</title>
        <authorList>
            <person name="Muhamad Yunos N.Y."/>
            <person name="Chan K.-G."/>
        </authorList>
    </citation>
    <scope>NUCLEOTIDE SEQUENCE [LARGE SCALE GENOMIC DNA]</scope>
    <source>
        <strain evidence="1 2">ND03</strain>
    </source>
</reference>
<name>A0A0B1R328_9GAMM</name>
<evidence type="ECO:0000313" key="1">
    <source>
        <dbReference type="EMBL" id="KHJ67034.1"/>
    </source>
</evidence>
<organism evidence="1 2">
    <name type="scientific">Pantoea rodasii</name>
    <dbReference type="NCBI Taxonomy" id="1076549"/>
    <lineage>
        <taxon>Bacteria</taxon>
        <taxon>Pseudomonadati</taxon>
        <taxon>Pseudomonadota</taxon>
        <taxon>Gammaproteobacteria</taxon>
        <taxon>Enterobacterales</taxon>
        <taxon>Erwiniaceae</taxon>
        <taxon>Pantoea</taxon>
    </lineage>
</organism>
<dbReference type="Proteomes" id="UP000030853">
    <property type="component" value="Unassembled WGS sequence"/>
</dbReference>
<protein>
    <submittedName>
        <fullName evidence="1">Uncharacterized protein</fullName>
    </submittedName>
</protein>
<evidence type="ECO:0000313" key="2">
    <source>
        <dbReference type="Proteomes" id="UP000030853"/>
    </source>
</evidence>
<proteinExistence type="predicted"/>
<comment type="caution">
    <text evidence="1">The sequence shown here is derived from an EMBL/GenBank/DDBJ whole genome shotgun (WGS) entry which is preliminary data.</text>
</comment>
<dbReference type="EMBL" id="JTJJ01000059">
    <property type="protein sequence ID" value="KHJ67034.1"/>
    <property type="molecule type" value="Genomic_DNA"/>
</dbReference>
<sequence>MQIALLVTHGNRLAVQSIVVFLSDNRCNVLINFMWSSKKVDEVKKPFLIKKVQLALIKGLYNVELAPFSPMLRLCVT</sequence>
<dbReference type="AlphaFoldDB" id="A0A0B1R328"/>
<accession>A0A0B1R328</accession>